<proteinExistence type="predicted"/>
<feature type="compositionally biased region" description="Basic and acidic residues" evidence="1">
    <location>
        <begin position="23"/>
        <end position="42"/>
    </location>
</feature>
<dbReference type="Proteomes" id="UP000607653">
    <property type="component" value="Unassembled WGS sequence"/>
</dbReference>
<protein>
    <submittedName>
        <fullName evidence="2">Uncharacterized protein</fullName>
    </submittedName>
</protein>
<gene>
    <name evidence="2" type="ORF">HUJ06_026117</name>
</gene>
<dbReference type="AlphaFoldDB" id="A0A822XY65"/>
<evidence type="ECO:0000256" key="1">
    <source>
        <dbReference type="SAM" id="MobiDB-lite"/>
    </source>
</evidence>
<evidence type="ECO:0000313" key="3">
    <source>
        <dbReference type="Proteomes" id="UP000607653"/>
    </source>
</evidence>
<sequence>MLELKKTDSSILVSKKWERKKTKDLVDEKNPGDEVACKKEKNPSMAEVPESDQAKNLGLGKEQFQGENNGQDLLSSGNF</sequence>
<reference evidence="2 3" key="1">
    <citation type="journal article" date="2020" name="Mol. Biol. Evol.">
        <title>Distinct Expression and Methylation Patterns for Genes with Different Fates following a Single Whole-Genome Duplication in Flowering Plants.</title>
        <authorList>
            <person name="Shi T."/>
            <person name="Rahmani R.S."/>
            <person name="Gugger P.F."/>
            <person name="Wang M."/>
            <person name="Li H."/>
            <person name="Zhang Y."/>
            <person name="Li Z."/>
            <person name="Wang Q."/>
            <person name="Van de Peer Y."/>
            <person name="Marchal K."/>
            <person name="Chen J."/>
        </authorList>
    </citation>
    <scope>NUCLEOTIDE SEQUENCE [LARGE SCALE GENOMIC DNA]</scope>
    <source>
        <tissue evidence="2">Leaf</tissue>
    </source>
</reference>
<feature type="region of interest" description="Disordered" evidence="1">
    <location>
        <begin position="23"/>
        <end position="52"/>
    </location>
</feature>
<organism evidence="2 3">
    <name type="scientific">Nelumbo nucifera</name>
    <name type="common">Sacred lotus</name>
    <dbReference type="NCBI Taxonomy" id="4432"/>
    <lineage>
        <taxon>Eukaryota</taxon>
        <taxon>Viridiplantae</taxon>
        <taxon>Streptophyta</taxon>
        <taxon>Embryophyta</taxon>
        <taxon>Tracheophyta</taxon>
        <taxon>Spermatophyta</taxon>
        <taxon>Magnoliopsida</taxon>
        <taxon>Proteales</taxon>
        <taxon>Nelumbonaceae</taxon>
        <taxon>Nelumbo</taxon>
    </lineage>
</organism>
<name>A0A822XY65_NELNU</name>
<accession>A0A822XY65</accession>
<keyword evidence="3" id="KW-1185">Reference proteome</keyword>
<feature type="compositionally biased region" description="Polar residues" evidence="1">
    <location>
        <begin position="65"/>
        <end position="79"/>
    </location>
</feature>
<feature type="region of interest" description="Disordered" evidence="1">
    <location>
        <begin position="60"/>
        <end position="79"/>
    </location>
</feature>
<dbReference type="EMBL" id="DUZY01000001">
    <property type="protein sequence ID" value="DAD24653.1"/>
    <property type="molecule type" value="Genomic_DNA"/>
</dbReference>
<evidence type="ECO:0000313" key="2">
    <source>
        <dbReference type="EMBL" id="DAD24653.1"/>
    </source>
</evidence>
<comment type="caution">
    <text evidence="2">The sequence shown here is derived from an EMBL/GenBank/DDBJ whole genome shotgun (WGS) entry which is preliminary data.</text>
</comment>